<feature type="compositionally biased region" description="Basic residues" evidence="1">
    <location>
        <begin position="217"/>
        <end position="227"/>
    </location>
</feature>
<feature type="region of interest" description="Disordered" evidence="1">
    <location>
        <begin position="132"/>
        <end position="161"/>
    </location>
</feature>
<dbReference type="PANTHER" id="PTHR10773">
    <property type="entry name" value="DNA-DIRECTED RNA POLYMERASES I, II, AND III SUBUNIT RPABC2"/>
    <property type="match status" value="1"/>
</dbReference>
<accession>A0A8S3Y0C8</accession>
<feature type="region of interest" description="Disordered" evidence="1">
    <location>
        <begin position="197"/>
        <end position="265"/>
    </location>
</feature>
<evidence type="ECO:0000256" key="1">
    <source>
        <dbReference type="SAM" id="MobiDB-lite"/>
    </source>
</evidence>
<feature type="compositionally biased region" description="Polar residues" evidence="1">
    <location>
        <begin position="132"/>
        <end position="158"/>
    </location>
</feature>
<dbReference type="OrthoDB" id="6927686at2759"/>
<dbReference type="PANTHER" id="PTHR10773:SF19">
    <property type="match status" value="1"/>
</dbReference>
<dbReference type="Proteomes" id="UP000691718">
    <property type="component" value="Unassembled WGS sequence"/>
</dbReference>
<evidence type="ECO:0000313" key="2">
    <source>
        <dbReference type="EMBL" id="CAG5049982.1"/>
    </source>
</evidence>
<gene>
    <name evidence="2" type="ORF">PAPOLLO_LOCUS24650</name>
</gene>
<keyword evidence="3" id="KW-1185">Reference proteome</keyword>
<sequence>MQKMSRERKRRSSSIVEMALVNAGITRNVPQCRRRLSYDLNTSAAWSTNSNTKQFNKTLEPASIRIDTSKDLAFPVLADSLISTATDHTEITASINATSISVDHEFNITLTAEPDIEEPTLNHHQVEKNTQYTSLTSDHDVPSTSAGPSKESIVSNPIKSKVGKRKSNKDIKYIDYMSDQEDFSTFYGDIADSDNWSEGQEGITSEDDLLSEEQKVKRNKRYTKKGSKIKDNGNTQDDVVGESARRIKKSNSRKERSKNKNSGQQYITNKGVVVPAKTVLANPCSGKKCGNDCGSLSEERRESLFNFFWNLDKTRRRDWLVSLSQKENIKRKRTDSNKRNYTIKYFINEGEGRRFVCQQFLAATLNISDKTIYSIVKNASWGCTREDMRGKCEPPNKTKNPL</sequence>
<proteinExistence type="predicted"/>
<name>A0A8S3Y0C8_PARAO</name>
<protein>
    <submittedName>
        <fullName evidence="2">(apollo) hypothetical protein</fullName>
    </submittedName>
</protein>
<reference evidence="2" key="1">
    <citation type="submission" date="2021-04" db="EMBL/GenBank/DDBJ databases">
        <authorList>
            <person name="Tunstrom K."/>
        </authorList>
    </citation>
    <scope>NUCLEOTIDE SEQUENCE</scope>
</reference>
<feature type="compositionally biased region" description="Basic residues" evidence="1">
    <location>
        <begin position="246"/>
        <end position="259"/>
    </location>
</feature>
<organism evidence="2 3">
    <name type="scientific">Parnassius apollo</name>
    <name type="common">Apollo butterfly</name>
    <name type="synonym">Papilio apollo</name>
    <dbReference type="NCBI Taxonomy" id="110799"/>
    <lineage>
        <taxon>Eukaryota</taxon>
        <taxon>Metazoa</taxon>
        <taxon>Ecdysozoa</taxon>
        <taxon>Arthropoda</taxon>
        <taxon>Hexapoda</taxon>
        <taxon>Insecta</taxon>
        <taxon>Pterygota</taxon>
        <taxon>Neoptera</taxon>
        <taxon>Endopterygota</taxon>
        <taxon>Lepidoptera</taxon>
        <taxon>Glossata</taxon>
        <taxon>Ditrysia</taxon>
        <taxon>Papilionoidea</taxon>
        <taxon>Papilionidae</taxon>
        <taxon>Parnassiinae</taxon>
        <taxon>Parnassini</taxon>
        <taxon>Parnassius</taxon>
        <taxon>Parnassius</taxon>
    </lineage>
</organism>
<dbReference type="AlphaFoldDB" id="A0A8S3Y0C8"/>
<dbReference type="EMBL" id="CAJQZP010001486">
    <property type="protein sequence ID" value="CAG5049982.1"/>
    <property type="molecule type" value="Genomic_DNA"/>
</dbReference>
<comment type="caution">
    <text evidence="2">The sequence shown here is derived from an EMBL/GenBank/DDBJ whole genome shotgun (WGS) entry which is preliminary data.</text>
</comment>
<evidence type="ECO:0000313" key="3">
    <source>
        <dbReference type="Proteomes" id="UP000691718"/>
    </source>
</evidence>